<feature type="domain" description="AMP-dependent synthetase/ligase" evidence="2">
    <location>
        <begin position="1"/>
        <end position="220"/>
    </location>
</feature>
<dbReference type="SUPFAM" id="SSF56801">
    <property type="entry name" value="Acetyl-CoA synthetase-like"/>
    <property type="match status" value="1"/>
</dbReference>
<dbReference type="EMBL" id="JANBPT010000757">
    <property type="protein sequence ID" value="KAJ1913345.1"/>
    <property type="molecule type" value="Genomic_DNA"/>
</dbReference>
<dbReference type="AlphaFoldDB" id="A0A9W7ZUN2"/>
<protein>
    <submittedName>
        <fullName evidence="4">Uncharacterized protein</fullName>
    </submittedName>
</protein>
<evidence type="ECO:0000313" key="4">
    <source>
        <dbReference type="EMBL" id="KAJ1913345.1"/>
    </source>
</evidence>
<evidence type="ECO:0000256" key="1">
    <source>
        <dbReference type="ARBA" id="ARBA00006432"/>
    </source>
</evidence>
<dbReference type="PANTHER" id="PTHR43201:SF8">
    <property type="entry name" value="ACYL-COA SYNTHETASE FAMILY MEMBER 3"/>
    <property type="match status" value="1"/>
</dbReference>
<dbReference type="InterPro" id="IPR020845">
    <property type="entry name" value="AMP-binding_CS"/>
</dbReference>
<evidence type="ECO:0000313" key="5">
    <source>
        <dbReference type="Proteomes" id="UP001150569"/>
    </source>
</evidence>
<evidence type="ECO:0000259" key="2">
    <source>
        <dbReference type="Pfam" id="PF00501"/>
    </source>
</evidence>
<dbReference type="PROSITE" id="PS00455">
    <property type="entry name" value="AMP_BINDING"/>
    <property type="match status" value="1"/>
</dbReference>
<dbReference type="GO" id="GO:0006631">
    <property type="term" value="P:fatty acid metabolic process"/>
    <property type="evidence" value="ECO:0007669"/>
    <property type="project" value="TreeGrafter"/>
</dbReference>
<proteinExistence type="inferred from homology"/>
<organism evidence="4 5">
    <name type="scientific">Tieghemiomyces parasiticus</name>
    <dbReference type="NCBI Taxonomy" id="78921"/>
    <lineage>
        <taxon>Eukaryota</taxon>
        <taxon>Fungi</taxon>
        <taxon>Fungi incertae sedis</taxon>
        <taxon>Zoopagomycota</taxon>
        <taxon>Kickxellomycotina</taxon>
        <taxon>Dimargaritomycetes</taxon>
        <taxon>Dimargaritales</taxon>
        <taxon>Dimargaritaceae</taxon>
        <taxon>Tieghemiomyces</taxon>
    </lineage>
</organism>
<accession>A0A9W7ZUN2</accession>
<dbReference type="InterPro" id="IPR000873">
    <property type="entry name" value="AMP-dep_synth/lig_dom"/>
</dbReference>
<dbReference type="InterPro" id="IPR042099">
    <property type="entry name" value="ANL_N_sf"/>
</dbReference>
<feature type="domain" description="AMP-binding enzyme C-terminal" evidence="3">
    <location>
        <begin position="290"/>
        <end position="375"/>
    </location>
</feature>
<gene>
    <name evidence="4" type="ORF">IWQ60_009255</name>
</gene>
<evidence type="ECO:0000259" key="3">
    <source>
        <dbReference type="Pfam" id="PF13193"/>
    </source>
</evidence>
<comment type="caution">
    <text evidence="4">The sequence shown here is derived from an EMBL/GenBank/DDBJ whole genome shotgun (WGS) entry which is preliminary data.</text>
</comment>
<dbReference type="Pfam" id="PF00501">
    <property type="entry name" value="AMP-binding"/>
    <property type="match status" value="1"/>
</dbReference>
<dbReference type="OrthoDB" id="2962993at2759"/>
<dbReference type="Pfam" id="PF13193">
    <property type="entry name" value="AMP-binding_C"/>
    <property type="match status" value="1"/>
</dbReference>
<dbReference type="GO" id="GO:0031956">
    <property type="term" value="F:medium-chain fatty acid-CoA ligase activity"/>
    <property type="evidence" value="ECO:0007669"/>
    <property type="project" value="TreeGrafter"/>
</dbReference>
<reference evidence="4" key="1">
    <citation type="submission" date="2022-07" db="EMBL/GenBank/DDBJ databases">
        <title>Phylogenomic reconstructions and comparative analyses of Kickxellomycotina fungi.</title>
        <authorList>
            <person name="Reynolds N.K."/>
            <person name="Stajich J.E."/>
            <person name="Barry K."/>
            <person name="Grigoriev I.V."/>
            <person name="Crous P."/>
            <person name="Smith M.E."/>
        </authorList>
    </citation>
    <scope>NUCLEOTIDE SEQUENCE</scope>
    <source>
        <strain evidence="4">RSA 861</strain>
    </source>
</reference>
<name>A0A9W7ZUN2_9FUNG</name>
<dbReference type="InterPro" id="IPR025110">
    <property type="entry name" value="AMP-bd_C"/>
</dbReference>
<comment type="similarity">
    <text evidence="1">Belongs to the ATP-dependent AMP-binding enzyme family.</text>
</comment>
<dbReference type="InterPro" id="IPR045851">
    <property type="entry name" value="AMP-bd_C_sf"/>
</dbReference>
<dbReference type="CDD" id="cd05941">
    <property type="entry name" value="MCS"/>
    <property type="match status" value="1"/>
</dbReference>
<dbReference type="PANTHER" id="PTHR43201">
    <property type="entry name" value="ACYL-COA SYNTHETASE"/>
    <property type="match status" value="1"/>
</dbReference>
<keyword evidence="5" id="KW-1185">Reference proteome</keyword>
<dbReference type="Gene3D" id="3.40.50.12780">
    <property type="entry name" value="N-terminal domain of ligase-like"/>
    <property type="match status" value="1"/>
</dbReference>
<dbReference type="Proteomes" id="UP001150569">
    <property type="component" value="Unassembled WGS sequence"/>
</dbReference>
<dbReference type="Gene3D" id="3.30.300.30">
    <property type="match status" value="1"/>
</dbReference>
<sequence>MIIYTSGTTGRPKGVVTTHRNIAAQIGALVNAWGWSPNDRIYHALPLHHIHGIINALNCGLASGATVEMAPKFRADQAWQRWTDPDSPPISLFMAVPAMYSKLLQAYDGMGGPAQDQARAACGQFRLMVSGSSALPQPLFRRWREVSGHTLLERYGMTEIGMALSNPADAPGQRVEGNVGFPLSGVKVRLVDSGGRDITDQPDVSGELLVAGDAVFQEYWNRPDATRAAFLLSDDGTRWFKTGDTASVGHDSKSGSPATNASLPPGYWRILGRNSQDILKSGGYKLSALEIERQLLAHPQVADVAVVGVPDETLGQTVAAIVQVVPPETDSVLMAGTILSPGALVEFCRPRMARYKIPRTWKLSTEDIPRNAMGKVNKKDLVRLYFPDEVSAAATKS</sequence>